<sequence length="57" mass="6472">MIDGIIKEGSRLVHVCIVNGESVIGVGKMKRWWCWIVEQLRENLNLKVEDGGSQFLS</sequence>
<gene>
    <name evidence="1" type="ORF">MtrDRAFT_AC144563g1v2</name>
</gene>
<dbReference type="AlphaFoldDB" id="A4PU45"/>
<reference evidence="1" key="2">
    <citation type="submission" date="2007-04" db="EMBL/GenBank/DDBJ databases">
        <authorList>
            <consortium name="The International Medicago Genome Annotation Group"/>
        </authorList>
    </citation>
    <scope>NUCLEOTIDE SEQUENCE</scope>
</reference>
<dbReference type="EMBL" id="AC144563">
    <property type="protein sequence ID" value="ABO80945.1"/>
    <property type="molecule type" value="Genomic_DNA"/>
</dbReference>
<proteinExistence type="predicted"/>
<protein>
    <submittedName>
        <fullName evidence="1">Uncharacterized protein</fullName>
    </submittedName>
</protein>
<accession>A4PU45</accession>
<reference evidence="1" key="1">
    <citation type="submission" date="2006-10" db="EMBL/GenBank/DDBJ databases">
        <authorList>
            <person name="Shaull S."/>
            <person name="Lin S."/>
            <person name="Dixon R."/>
            <person name="May G."/>
            <person name="Sumner L."/>
            <person name="Gonzales B."/>
            <person name="Cook D."/>
            <person name="Kim D."/>
            <person name="Roe B.A."/>
        </authorList>
    </citation>
    <scope>NUCLEOTIDE SEQUENCE</scope>
</reference>
<name>A4PU45_MEDTR</name>
<evidence type="ECO:0000313" key="1">
    <source>
        <dbReference type="EMBL" id="ABO80945.1"/>
    </source>
</evidence>
<organism evidence="1">
    <name type="scientific">Medicago truncatula</name>
    <name type="common">Barrel medic</name>
    <name type="synonym">Medicago tribuloides</name>
    <dbReference type="NCBI Taxonomy" id="3880"/>
    <lineage>
        <taxon>Eukaryota</taxon>
        <taxon>Viridiplantae</taxon>
        <taxon>Streptophyta</taxon>
        <taxon>Embryophyta</taxon>
        <taxon>Tracheophyta</taxon>
        <taxon>Spermatophyta</taxon>
        <taxon>Magnoliopsida</taxon>
        <taxon>eudicotyledons</taxon>
        <taxon>Gunneridae</taxon>
        <taxon>Pentapetalae</taxon>
        <taxon>rosids</taxon>
        <taxon>fabids</taxon>
        <taxon>Fabales</taxon>
        <taxon>Fabaceae</taxon>
        <taxon>Papilionoideae</taxon>
        <taxon>50 kb inversion clade</taxon>
        <taxon>NPAAA clade</taxon>
        <taxon>Hologalegina</taxon>
        <taxon>IRL clade</taxon>
        <taxon>Trifolieae</taxon>
        <taxon>Medicago</taxon>
    </lineage>
</organism>